<feature type="compositionally biased region" description="Low complexity" evidence="3">
    <location>
        <begin position="614"/>
        <end position="624"/>
    </location>
</feature>
<dbReference type="FunFam" id="1.10.472.80:FF:000027">
    <property type="entry name" value="GTPase activating protein (Evi5)"/>
    <property type="match status" value="1"/>
</dbReference>
<comment type="caution">
    <text evidence="5">The sequence shown here is derived from an EMBL/GenBank/DDBJ whole genome shotgun (WGS) entry which is preliminary data.</text>
</comment>
<evidence type="ECO:0000313" key="5">
    <source>
        <dbReference type="EMBL" id="KAJ1953738.1"/>
    </source>
</evidence>
<dbReference type="GO" id="GO:0031267">
    <property type="term" value="F:small GTPase binding"/>
    <property type="evidence" value="ECO:0007669"/>
    <property type="project" value="TreeGrafter"/>
</dbReference>
<dbReference type="Gene3D" id="1.10.10.750">
    <property type="entry name" value="Ypt/Rab-GAP domain of gyp1p, domain 1"/>
    <property type="match status" value="1"/>
</dbReference>
<protein>
    <recommendedName>
        <fullName evidence="4">Rab-GAP TBC domain-containing protein</fullName>
    </recommendedName>
</protein>
<dbReference type="OrthoDB" id="159449at2759"/>
<feature type="non-terminal residue" evidence="5">
    <location>
        <position position="753"/>
    </location>
</feature>
<dbReference type="PANTHER" id="PTHR47219">
    <property type="entry name" value="RAB GTPASE-ACTIVATING PROTEIN 1-LIKE"/>
    <property type="match status" value="1"/>
</dbReference>
<accession>A0A9W8ALU5</accession>
<dbReference type="Proteomes" id="UP001150925">
    <property type="component" value="Unassembled WGS sequence"/>
</dbReference>
<feature type="domain" description="Rab-GAP TBC" evidence="4">
    <location>
        <begin position="197"/>
        <end position="382"/>
    </location>
</feature>
<evidence type="ECO:0000256" key="3">
    <source>
        <dbReference type="SAM" id="MobiDB-lite"/>
    </source>
</evidence>
<dbReference type="InterPro" id="IPR000195">
    <property type="entry name" value="Rab-GAP-TBC_dom"/>
</dbReference>
<sequence>MKTALVDSPPLRPVATSLTSSPLLRAAGIPSRDSDSAYSGVNPDDPFLLAKLEQQNASVLRDPKAALLAPQTFLTPPGIRRSGTAPSFLTLTELPRPLLFTPPLEPGPSPTDTQFWYELDHQSARFATEHGLNCTLPRTPVTPSPLGEHKEPTRRFSFAPADLRALGETDFWLAVVQNYTAVQTKVPRLLASRVRAGIPPRLRGMVWQTLSHSTSTHLQPLYSQLLTDRSSHEKIIIRDLSRTFPHVPVFRQEGGEGQKRLFNVLKAYSLYDSEVGYCQGLGFILGPLLLNMPECEAFCVLVRLMETYDMRTMFTENMSGLHLRLYQFETLFKEALPELTQHFDRHNVSVTSYASSWFLSLFAYIFPLNLVFRIMDLVFTEGAPETIIRVGLALLSRQQEALLACDEFEVIMTQLTDHLYCESKHNPTDIIRSADRYIDLVSTARLEELAETYQRKLDEDSSPILTSPVKNETKSVPCRTSRSLSVATPSTAEKKTWLSPWAKVVNAFSSSPNADALGGEGGQIRPRSRGSFSVNALRKSNTSSAGMVDRQRSSPNKLGDGENGNNGSGLTVEGMTAPKNRRERSWTVSVIQSHHTQLSALSKLDVSRHEEQLKTTGNNTLKNKNGGGNSHGEIDPQHVYHDVTTDAYHNFTPLMNIPPLELGQIDTDSCSISSSSHTMVPSATGTIRGDLDDDMITMHERSASEETCVAMSATTSTNTATSALAPVPGHRAFDQLQREHNYLVSELAVTRVE</sequence>
<dbReference type="FunFam" id="1.10.10.750:FF:000003">
    <property type="entry name" value="GTPase activating protein (Evi5)"/>
    <property type="match status" value="1"/>
</dbReference>
<keyword evidence="2" id="KW-0175">Coiled coil</keyword>
<name>A0A9W8ALU5_9FUNG</name>
<dbReference type="EMBL" id="JANBPY010002779">
    <property type="protein sequence ID" value="KAJ1953738.1"/>
    <property type="molecule type" value="Genomic_DNA"/>
</dbReference>
<dbReference type="AlphaFoldDB" id="A0A9W8ALU5"/>
<dbReference type="Gene3D" id="1.10.8.270">
    <property type="entry name" value="putative rabgap domain of human tbc1 domain family member 14 like domains"/>
    <property type="match status" value="1"/>
</dbReference>
<dbReference type="SUPFAM" id="SSF47923">
    <property type="entry name" value="Ypt/Rab-GAP domain of gyp1p"/>
    <property type="match status" value="2"/>
</dbReference>
<dbReference type="Pfam" id="PF00566">
    <property type="entry name" value="RabGAP-TBC"/>
    <property type="match status" value="1"/>
</dbReference>
<evidence type="ECO:0000313" key="6">
    <source>
        <dbReference type="Proteomes" id="UP001150925"/>
    </source>
</evidence>
<dbReference type="PANTHER" id="PTHR47219:SF9">
    <property type="entry name" value="GTPASE ACTIVATING PROTEIN AND CENTROSOME-ASSOCIATED, ISOFORM B"/>
    <property type="match status" value="1"/>
</dbReference>
<dbReference type="FunFam" id="1.10.8.270:FF:000001">
    <property type="entry name" value="TBC1 domain family member 1"/>
    <property type="match status" value="1"/>
</dbReference>
<feature type="compositionally biased region" description="Polar residues" evidence="3">
    <location>
        <begin position="530"/>
        <end position="545"/>
    </location>
</feature>
<evidence type="ECO:0000256" key="1">
    <source>
        <dbReference type="ARBA" id="ARBA00022468"/>
    </source>
</evidence>
<keyword evidence="1" id="KW-0343">GTPase activation</keyword>
<dbReference type="GO" id="GO:0005096">
    <property type="term" value="F:GTPase activator activity"/>
    <property type="evidence" value="ECO:0007669"/>
    <property type="project" value="UniProtKB-KW"/>
</dbReference>
<organism evidence="5 6">
    <name type="scientific">Dispira parvispora</name>
    <dbReference type="NCBI Taxonomy" id="1520584"/>
    <lineage>
        <taxon>Eukaryota</taxon>
        <taxon>Fungi</taxon>
        <taxon>Fungi incertae sedis</taxon>
        <taxon>Zoopagomycota</taxon>
        <taxon>Kickxellomycotina</taxon>
        <taxon>Dimargaritomycetes</taxon>
        <taxon>Dimargaritales</taxon>
        <taxon>Dimargaritaceae</taxon>
        <taxon>Dispira</taxon>
    </lineage>
</organism>
<evidence type="ECO:0000259" key="4">
    <source>
        <dbReference type="PROSITE" id="PS50086"/>
    </source>
</evidence>
<proteinExistence type="predicted"/>
<dbReference type="SMART" id="SM00164">
    <property type="entry name" value="TBC"/>
    <property type="match status" value="1"/>
</dbReference>
<keyword evidence="6" id="KW-1185">Reference proteome</keyword>
<feature type="region of interest" description="Disordered" evidence="3">
    <location>
        <begin position="516"/>
        <end position="586"/>
    </location>
</feature>
<dbReference type="InterPro" id="IPR050302">
    <property type="entry name" value="Rab_GAP_TBC_domain"/>
</dbReference>
<feature type="region of interest" description="Disordered" evidence="3">
    <location>
        <begin position="601"/>
        <end position="636"/>
    </location>
</feature>
<dbReference type="PROSITE" id="PS50086">
    <property type="entry name" value="TBC_RABGAP"/>
    <property type="match status" value="1"/>
</dbReference>
<dbReference type="InterPro" id="IPR035969">
    <property type="entry name" value="Rab-GAP_TBC_sf"/>
</dbReference>
<gene>
    <name evidence="5" type="ORF">IWQ62_005921</name>
</gene>
<dbReference type="Gene3D" id="1.10.472.80">
    <property type="entry name" value="Ypt/Rab-GAP domain of gyp1p, domain 3"/>
    <property type="match status" value="1"/>
</dbReference>
<reference evidence="5" key="1">
    <citation type="submission" date="2022-07" db="EMBL/GenBank/DDBJ databases">
        <title>Phylogenomic reconstructions and comparative analyses of Kickxellomycotina fungi.</title>
        <authorList>
            <person name="Reynolds N.K."/>
            <person name="Stajich J.E."/>
            <person name="Barry K."/>
            <person name="Grigoriev I.V."/>
            <person name="Crous P."/>
            <person name="Smith M.E."/>
        </authorList>
    </citation>
    <scope>NUCLEOTIDE SEQUENCE</scope>
    <source>
        <strain evidence="5">RSA 1196</strain>
    </source>
</reference>
<evidence type="ECO:0000256" key="2">
    <source>
        <dbReference type="ARBA" id="ARBA00023054"/>
    </source>
</evidence>